<feature type="transmembrane region" description="Helical" evidence="7">
    <location>
        <begin position="292"/>
        <end position="314"/>
    </location>
</feature>
<feature type="transmembrane region" description="Helical" evidence="7">
    <location>
        <begin position="102"/>
        <end position="123"/>
    </location>
</feature>
<dbReference type="Gene3D" id="1.20.1250.20">
    <property type="entry name" value="MFS general substrate transporter like domains"/>
    <property type="match status" value="1"/>
</dbReference>
<feature type="transmembrane region" description="Helical" evidence="7">
    <location>
        <begin position="44"/>
        <end position="60"/>
    </location>
</feature>
<sequence>MQRKYLSFIGLCLGFFIVMMDTTTVPLIYTTLMNEFNVSPAEVAWVNNIYLITYSAFLLLGGRLGDSANRKAVVLVALFVLGIGAAISGAGQTFTEVVIGRALMGVGAGLLTPQSMAYISILFADGGRGAALGVWGAVAGIATATGPVATQFFLTTADWRWVMWINIPVALVCLLVAILSLPGDPGRGIKFKETLVSSLYGACLAGIIVGIQFLSATESTANSGAILLLTSAIVAAILIRNELKKKREYILSRELWFDTTFLRICFISGLLGFSLTAFYLPLAFLLDIRMAFGPVATSVVMITIALSNALVGPFAGKFSDRMAPQIIVRTGLTLFALASASLGLIGLFIPGGALAFIALCTAMVIAGAGTGLAFAPLANLALGRAQIATIGRAAAFFNSIRQVMSALGGVIVAIAFDSIVRHQLNQRGEVTIISLRESPDVTAYAAFGCFLLIAVSLSVGAYLSSSRQEPALAKL</sequence>
<dbReference type="PROSITE" id="PS50850">
    <property type="entry name" value="MFS"/>
    <property type="match status" value="1"/>
</dbReference>
<comment type="subcellular location">
    <subcellularLocation>
        <location evidence="1">Cell membrane</location>
        <topology evidence="1">Multi-pass membrane protein</topology>
    </subcellularLocation>
</comment>
<feature type="transmembrane region" description="Helical" evidence="7">
    <location>
        <begin position="130"/>
        <end position="149"/>
    </location>
</feature>
<evidence type="ECO:0000256" key="4">
    <source>
        <dbReference type="ARBA" id="ARBA00022692"/>
    </source>
</evidence>
<protein>
    <submittedName>
        <fullName evidence="9">MFS transporter</fullName>
    </submittedName>
</protein>
<evidence type="ECO:0000256" key="1">
    <source>
        <dbReference type="ARBA" id="ARBA00004651"/>
    </source>
</evidence>
<feature type="transmembrane region" description="Helical" evidence="7">
    <location>
        <begin position="441"/>
        <end position="464"/>
    </location>
</feature>
<dbReference type="AlphaFoldDB" id="A0A853I351"/>
<comment type="caution">
    <text evidence="9">The sequence shown here is derived from an EMBL/GenBank/DDBJ whole genome shotgun (WGS) entry which is preliminary data.</text>
</comment>
<feature type="transmembrane region" description="Helical" evidence="7">
    <location>
        <begin position="220"/>
        <end position="239"/>
    </location>
</feature>
<keyword evidence="6 7" id="KW-0472">Membrane</keyword>
<feature type="transmembrane region" description="Helical" evidence="7">
    <location>
        <begin position="194"/>
        <end position="214"/>
    </location>
</feature>
<dbReference type="PANTHER" id="PTHR42718">
    <property type="entry name" value="MAJOR FACILITATOR SUPERFAMILY MULTIDRUG TRANSPORTER MFSC"/>
    <property type="match status" value="1"/>
</dbReference>
<evidence type="ECO:0000259" key="8">
    <source>
        <dbReference type="PROSITE" id="PS50850"/>
    </source>
</evidence>
<dbReference type="Pfam" id="PF07690">
    <property type="entry name" value="MFS_1"/>
    <property type="match status" value="1"/>
</dbReference>
<keyword evidence="3" id="KW-1003">Cell membrane</keyword>
<feature type="domain" description="Major facilitator superfamily (MFS) profile" evidence="8">
    <location>
        <begin position="7"/>
        <end position="472"/>
    </location>
</feature>
<name>A0A853I351_9GAMM</name>
<feature type="transmembrane region" description="Helical" evidence="7">
    <location>
        <begin position="326"/>
        <end position="349"/>
    </location>
</feature>
<evidence type="ECO:0000256" key="2">
    <source>
        <dbReference type="ARBA" id="ARBA00022448"/>
    </source>
</evidence>
<evidence type="ECO:0000256" key="6">
    <source>
        <dbReference type="ARBA" id="ARBA00023136"/>
    </source>
</evidence>
<gene>
    <name evidence="9" type="ORF">H0A36_20395</name>
</gene>
<evidence type="ECO:0000313" key="10">
    <source>
        <dbReference type="Proteomes" id="UP000569732"/>
    </source>
</evidence>
<dbReference type="PANTHER" id="PTHR42718:SF46">
    <property type="entry name" value="BLR6921 PROTEIN"/>
    <property type="match status" value="1"/>
</dbReference>
<evidence type="ECO:0000313" key="9">
    <source>
        <dbReference type="EMBL" id="NYZ68380.1"/>
    </source>
</evidence>
<dbReference type="Proteomes" id="UP000569732">
    <property type="component" value="Unassembled WGS sequence"/>
</dbReference>
<dbReference type="GO" id="GO:0005886">
    <property type="term" value="C:plasma membrane"/>
    <property type="evidence" value="ECO:0007669"/>
    <property type="project" value="UniProtKB-SubCell"/>
</dbReference>
<dbReference type="RefSeq" id="WP_180570395.1">
    <property type="nucleotide sequence ID" value="NZ_JACCKB010000041.1"/>
</dbReference>
<feature type="transmembrane region" description="Helical" evidence="7">
    <location>
        <begin position="403"/>
        <end position="421"/>
    </location>
</feature>
<dbReference type="InterPro" id="IPR011701">
    <property type="entry name" value="MFS"/>
</dbReference>
<reference evidence="9 10" key="1">
    <citation type="submission" date="2020-07" db="EMBL/GenBank/DDBJ databases">
        <title>Endozoicomonas sp. nov., isolated from sediment.</title>
        <authorList>
            <person name="Gu T."/>
        </authorList>
    </citation>
    <scope>NUCLEOTIDE SEQUENCE [LARGE SCALE GENOMIC DNA]</scope>
    <source>
        <strain evidence="9 10">SM1973</strain>
    </source>
</reference>
<dbReference type="EMBL" id="JACCKB010000041">
    <property type="protein sequence ID" value="NYZ68380.1"/>
    <property type="molecule type" value="Genomic_DNA"/>
</dbReference>
<dbReference type="CDD" id="cd17321">
    <property type="entry name" value="MFS_MMR_MDR_like"/>
    <property type="match status" value="1"/>
</dbReference>
<keyword evidence="2" id="KW-0813">Transport</keyword>
<organism evidence="9 10">
    <name type="scientific">Spartinivicinus marinus</name>
    <dbReference type="NCBI Taxonomy" id="2994442"/>
    <lineage>
        <taxon>Bacteria</taxon>
        <taxon>Pseudomonadati</taxon>
        <taxon>Pseudomonadota</taxon>
        <taxon>Gammaproteobacteria</taxon>
        <taxon>Oceanospirillales</taxon>
        <taxon>Zooshikellaceae</taxon>
        <taxon>Spartinivicinus</taxon>
    </lineage>
</organism>
<dbReference type="GO" id="GO:0022857">
    <property type="term" value="F:transmembrane transporter activity"/>
    <property type="evidence" value="ECO:0007669"/>
    <property type="project" value="InterPro"/>
</dbReference>
<dbReference type="InterPro" id="IPR020846">
    <property type="entry name" value="MFS_dom"/>
</dbReference>
<feature type="transmembrane region" description="Helical" evidence="7">
    <location>
        <begin position="260"/>
        <end position="280"/>
    </location>
</feature>
<accession>A0A853I351</accession>
<dbReference type="InterPro" id="IPR036259">
    <property type="entry name" value="MFS_trans_sf"/>
</dbReference>
<keyword evidence="4 7" id="KW-0812">Transmembrane</keyword>
<evidence type="ECO:0000256" key="3">
    <source>
        <dbReference type="ARBA" id="ARBA00022475"/>
    </source>
</evidence>
<feature type="transmembrane region" description="Helical" evidence="7">
    <location>
        <begin position="161"/>
        <end position="182"/>
    </location>
</feature>
<keyword evidence="5 7" id="KW-1133">Transmembrane helix</keyword>
<evidence type="ECO:0000256" key="5">
    <source>
        <dbReference type="ARBA" id="ARBA00022989"/>
    </source>
</evidence>
<feature type="transmembrane region" description="Helical" evidence="7">
    <location>
        <begin position="72"/>
        <end position="90"/>
    </location>
</feature>
<dbReference type="SUPFAM" id="SSF103473">
    <property type="entry name" value="MFS general substrate transporter"/>
    <property type="match status" value="1"/>
</dbReference>
<evidence type="ECO:0000256" key="7">
    <source>
        <dbReference type="SAM" id="Phobius"/>
    </source>
</evidence>
<keyword evidence="10" id="KW-1185">Reference proteome</keyword>
<proteinExistence type="predicted"/>
<feature type="transmembrane region" description="Helical" evidence="7">
    <location>
        <begin position="355"/>
        <end position="382"/>
    </location>
</feature>